<comment type="caution">
    <text evidence="1">The sequence shown here is derived from an EMBL/GenBank/DDBJ whole genome shotgun (WGS) entry which is preliminary data.</text>
</comment>
<accession>A0ABU1EHR8</accession>
<evidence type="ECO:0000313" key="2">
    <source>
        <dbReference type="Proteomes" id="UP001256646"/>
    </source>
</evidence>
<gene>
    <name evidence="1" type="ORF">RGC78_10610</name>
</gene>
<keyword evidence="2" id="KW-1185">Reference proteome</keyword>
<proteinExistence type="predicted"/>
<evidence type="ECO:0000313" key="1">
    <source>
        <dbReference type="EMBL" id="MDR5587917.1"/>
    </source>
</evidence>
<organism evidence="1 2">
    <name type="scientific">Clostridium aquiflavi</name>
    <dbReference type="NCBI Taxonomy" id="3073603"/>
    <lineage>
        <taxon>Bacteria</taxon>
        <taxon>Bacillati</taxon>
        <taxon>Bacillota</taxon>
        <taxon>Clostridia</taxon>
        <taxon>Eubacteriales</taxon>
        <taxon>Clostridiaceae</taxon>
        <taxon>Clostridium</taxon>
    </lineage>
</organism>
<dbReference type="EMBL" id="JAVJAN010000026">
    <property type="protein sequence ID" value="MDR5587917.1"/>
    <property type="molecule type" value="Genomic_DNA"/>
</dbReference>
<name>A0ABU1EHR8_9CLOT</name>
<dbReference type="Proteomes" id="UP001256646">
    <property type="component" value="Unassembled WGS sequence"/>
</dbReference>
<dbReference type="RefSeq" id="WP_252226388.1">
    <property type="nucleotide sequence ID" value="NZ_JAVJAN010000026.1"/>
</dbReference>
<sequence length="71" mass="8425">MKIQYILLYGKYRFIADEDVEDVDAIIVNGWFNTVPNEPKGNIYNYKIFHYTQIIDIIRCARVINIPFIIV</sequence>
<reference evidence="1 2" key="1">
    <citation type="submission" date="2023-09" db="EMBL/GenBank/DDBJ databases">
        <authorList>
            <person name="Zhai L."/>
        </authorList>
    </citation>
    <scope>NUCLEOTIDE SEQUENCE [LARGE SCALE GENOMIC DNA]</scope>
    <source>
        <strain evidence="1 2">5 N-1</strain>
    </source>
</reference>
<protein>
    <submittedName>
        <fullName evidence="1">Uncharacterized protein</fullName>
    </submittedName>
</protein>